<gene>
    <name evidence="1" type="ORF">ID854_16440</name>
</gene>
<name>A0AAW3YX78_9GAMM</name>
<dbReference type="Proteomes" id="UP001193920">
    <property type="component" value="Unassembled WGS sequence"/>
</dbReference>
<proteinExistence type="predicted"/>
<dbReference type="GeneID" id="97127044"/>
<protein>
    <submittedName>
        <fullName evidence="1">Uncharacterized protein</fullName>
    </submittedName>
</protein>
<comment type="caution">
    <text evidence="1">The sequence shown here is derived from an EMBL/GenBank/DDBJ whole genome shotgun (WGS) entry which is preliminary data.</text>
</comment>
<accession>A0AAW3YX78</accession>
<reference evidence="1" key="1">
    <citation type="submission" date="2020-09" db="EMBL/GenBank/DDBJ databases">
        <authorList>
            <person name="Palma L."/>
            <person name="Caballero P."/>
            <person name="Berry C."/>
            <person name="Del Valle E."/>
        </authorList>
    </citation>
    <scope>NUCLEOTIDE SEQUENCE</scope>
    <source>
        <strain evidence="1">M</strain>
    </source>
</reference>
<dbReference type="RefSeq" id="WP_156935875.1">
    <property type="nucleotide sequence ID" value="NZ_CAWNPE010000001.1"/>
</dbReference>
<dbReference type="EMBL" id="JACXBF010000430">
    <property type="protein sequence ID" value="MBD2801976.1"/>
    <property type="molecule type" value="Genomic_DNA"/>
</dbReference>
<evidence type="ECO:0000313" key="1">
    <source>
        <dbReference type="EMBL" id="MBD2801976.1"/>
    </source>
</evidence>
<reference evidence="1" key="2">
    <citation type="journal article" date="2024" name="Toxins">
        <title>Genome Sequence Analysis of Native Xenorhabdus Strains Isolated from Entomopathogenic Nematodes in Argentina.</title>
        <authorList>
            <person name="Palma L."/>
            <person name="Frizzo L."/>
            <person name="Kaiser S."/>
            <person name="Berry C."/>
            <person name="Caballero P."/>
            <person name="Bode H.B."/>
            <person name="Del Valle E.E."/>
        </authorList>
    </citation>
    <scope>NUCLEOTIDE SEQUENCE</scope>
    <source>
        <strain evidence="1">M</strain>
    </source>
</reference>
<sequence length="53" mass="6025">MRGVAGRSVNHPGWAILLCTVCYRQGRVLFNNQLGVVRTIKRRDRMLGLNTLN</sequence>
<dbReference type="AlphaFoldDB" id="A0AAW3YX78"/>
<organism evidence="1">
    <name type="scientific">Xenorhabdus szentirmaii</name>
    <dbReference type="NCBI Taxonomy" id="290112"/>
    <lineage>
        <taxon>Bacteria</taxon>
        <taxon>Pseudomonadati</taxon>
        <taxon>Pseudomonadota</taxon>
        <taxon>Gammaproteobacteria</taxon>
        <taxon>Enterobacterales</taxon>
        <taxon>Morganellaceae</taxon>
        <taxon>Xenorhabdus</taxon>
    </lineage>
</organism>